<dbReference type="EMBL" id="PGOL01000818">
    <property type="protein sequence ID" value="PKI64430.1"/>
    <property type="molecule type" value="Genomic_DNA"/>
</dbReference>
<keyword evidence="1" id="KW-0472">Membrane</keyword>
<keyword evidence="1" id="KW-0812">Transmembrane</keyword>
<feature type="transmembrane region" description="Helical" evidence="1">
    <location>
        <begin position="26"/>
        <end position="49"/>
    </location>
</feature>
<comment type="caution">
    <text evidence="2">The sequence shown here is derived from an EMBL/GenBank/DDBJ whole genome shotgun (WGS) entry which is preliminary data.</text>
</comment>
<gene>
    <name evidence="2" type="ORF">CRG98_015155</name>
</gene>
<protein>
    <submittedName>
        <fullName evidence="2">Uncharacterized protein</fullName>
    </submittedName>
</protein>
<reference evidence="2 3" key="1">
    <citation type="submission" date="2017-11" db="EMBL/GenBank/DDBJ databases">
        <title>De-novo sequencing of pomegranate (Punica granatum L.) genome.</title>
        <authorList>
            <person name="Akparov Z."/>
            <person name="Amiraslanov A."/>
            <person name="Hajiyeva S."/>
            <person name="Abbasov M."/>
            <person name="Kaur K."/>
            <person name="Hamwieh A."/>
            <person name="Solovyev V."/>
            <person name="Salamov A."/>
            <person name="Braich B."/>
            <person name="Kosarev P."/>
            <person name="Mahmoud A."/>
            <person name="Hajiyev E."/>
            <person name="Babayeva S."/>
            <person name="Izzatullayeva V."/>
            <person name="Mammadov A."/>
            <person name="Mammadov A."/>
            <person name="Sharifova S."/>
            <person name="Ojaghi J."/>
            <person name="Eynullazada K."/>
            <person name="Bayramov B."/>
            <person name="Abdulazimova A."/>
            <person name="Shahmuradov I."/>
        </authorList>
    </citation>
    <scope>NUCLEOTIDE SEQUENCE [LARGE SCALE GENOMIC DNA]</scope>
    <source>
        <strain evidence="3">cv. AG2017</strain>
        <tissue evidence="2">Leaf</tissue>
    </source>
</reference>
<dbReference type="AlphaFoldDB" id="A0A2I0K8B3"/>
<evidence type="ECO:0000313" key="2">
    <source>
        <dbReference type="EMBL" id="PKI64430.1"/>
    </source>
</evidence>
<name>A0A2I0K8B3_PUNGR</name>
<sequence length="90" mass="9501">MAGSSLTPMACPKAIPGRLGLVVSCWMNLAGVVVVSMHCGCLVAVMMVVNSGFGERRKGLWGDQCRDPAGRRNPIANIKTRESGLITATQ</sequence>
<dbReference type="Proteomes" id="UP000233551">
    <property type="component" value="Unassembled WGS sequence"/>
</dbReference>
<proteinExistence type="predicted"/>
<keyword evidence="1" id="KW-1133">Transmembrane helix</keyword>
<evidence type="ECO:0000256" key="1">
    <source>
        <dbReference type="SAM" id="Phobius"/>
    </source>
</evidence>
<keyword evidence="3" id="KW-1185">Reference proteome</keyword>
<accession>A0A2I0K8B3</accession>
<evidence type="ECO:0000313" key="3">
    <source>
        <dbReference type="Proteomes" id="UP000233551"/>
    </source>
</evidence>
<organism evidence="2 3">
    <name type="scientific">Punica granatum</name>
    <name type="common">Pomegranate</name>
    <dbReference type="NCBI Taxonomy" id="22663"/>
    <lineage>
        <taxon>Eukaryota</taxon>
        <taxon>Viridiplantae</taxon>
        <taxon>Streptophyta</taxon>
        <taxon>Embryophyta</taxon>
        <taxon>Tracheophyta</taxon>
        <taxon>Spermatophyta</taxon>
        <taxon>Magnoliopsida</taxon>
        <taxon>eudicotyledons</taxon>
        <taxon>Gunneridae</taxon>
        <taxon>Pentapetalae</taxon>
        <taxon>rosids</taxon>
        <taxon>malvids</taxon>
        <taxon>Myrtales</taxon>
        <taxon>Lythraceae</taxon>
        <taxon>Punica</taxon>
    </lineage>
</organism>